<dbReference type="OrthoDB" id="4155294at2759"/>
<accession>A0A1J9Q8J8</accession>
<dbReference type="STRING" id="1447872.A0A1J9Q8J8"/>
<reference evidence="2 3" key="1">
    <citation type="submission" date="2015-07" db="EMBL/GenBank/DDBJ databases">
        <title>Emmonsia species relationships and genome sequence.</title>
        <authorList>
            <consortium name="The Broad Institute Genomics Platform"/>
            <person name="Cuomo C.A."/>
            <person name="Munoz J.F."/>
            <person name="Imamovic A."/>
            <person name="Priest M.E."/>
            <person name="Young S."/>
            <person name="Clay O.K."/>
            <person name="McEwen J.G."/>
        </authorList>
    </citation>
    <scope>NUCLEOTIDE SEQUENCE [LARGE SCALE GENOMIC DNA]</scope>
    <source>
        <strain evidence="2 3">UAMH 9510</strain>
    </source>
</reference>
<proteinExistence type="predicted"/>
<evidence type="ECO:0000313" key="3">
    <source>
        <dbReference type="Proteomes" id="UP000182235"/>
    </source>
</evidence>
<organism evidence="2 3">
    <name type="scientific">Emergomyces pasteurianus Ep9510</name>
    <dbReference type="NCBI Taxonomy" id="1447872"/>
    <lineage>
        <taxon>Eukaryota</taxon>
        <taxon>Fungi</taxon>
        <taxon>Dikarya</taxon>
        <taxon>Ascomycota</taxon>
        <taxon>Pezizomycotina</taxon>
        <taxon>Eurotiomycetes</taxon>
        <taxon>Eurotiomycetidae</taxon>
        <taxon>Onygenales</taxon>
        <taxon>Ajellomycetaceae</taxon>
        <taxon>Emergomyces</taxon>
    </lineage>
</organism>
<evidence type="ECO:0000313" key="2">
    <source>
        <dbReference type="EMBL" id="OJD11509.1"/>
    </source>
</evidence>
<dbReference type="AlphaFoldDB" id="A0A1J9Q8J8"/>
<keyword evidence="3" id="KW-1185">Reference proteome</keyword>
<sequence length="486" mass="53654">MPHLPHLPRPLPLAESAKSRRLPETGTPKKIAVIMSPTAANAAKTTVQRSSFPNPLGWPAVAAQARIDERQTLLPNPLYQGGPSRLPPLRHISFSFDLRENPDAFYEPENRNVLETLFPGTYGLSMDGMFLYFLQTQIPPKPWPRTIAGLPPYFAPEMSRHHTPRPTGTPANQKNGSIAENQNGRDMKDWEPLFHTIKDHFQDQGISVTEVIYLQSHVVIVLEHRDTDFAKLPYKAANLACLYIYEDEIGRPATLSARRLTDPTPGNPDNSEYPNLQPGLRVASAYVPSKPGAFLPTTAGVLSPSRGFPDECGRTVNHPVPSGGRDIGELIMEITRTDIALVKLRDTEKFSNITFQNDILESVQLKRLASVKDIRAGDSVILDSPDTGCLAGTFMITSLQRVPTDDHLSPQQQWVFTTWNYMGQDSASTLPDGMCGSAIWNEDGDVLGFFRYAPKDGVMKDWCAGVAADELIKKGFTLVNASASPE</sequence>
<comment type="caution">
    <text evidence="2">The sequence shown here is derived from an EMBL/GenBank/DDBJ whole genome shotgun (WGS) entry which is preliminary data.</text>
</comment>
<name>A0A1J9Q8J8_9EURO</name>
<feature type="region of interest" description="Disordered" evidence="1">
    <location>
        <begin position="1"/>
        <end position="29"/>
    </location>
</feature>
<protein>
    <submittedName>
        <fullName evidence="2">Uncharacterized protein</fullName>
    </submittedName>
</protein>
<dbReference type="EMBL" id="LGRN01000536">
    <property type="protein sequence ID" value="OJD11509.1"/>
    <property type="molecule type" value="Genomic_DNA"/>
</dbReference>
<dbReference type="VEuPathDB" id="FungiDB:AJ78_07734"/>
<gene>
    <name evidence="2" type="ORF">AJ78_07734</name>
</gene>
<feature type="region of interest" description="Disordered" evidence="1">
    <location>
        <begin position="257"/>
        <end position="277"/>
    </location>
</feature>
<feature type="compositionally biased region" description="Pro residues" evidence="1">
    <location>
        <begin position="1"/>
        <end position="11"/>
    </location>
</feature>
<dbReference type="Proteomes" id="UP000182235">
    <property type="component" value="Unassembled WGS sequence"/>
</dbReference>
<evidence type="ECO:0000256" key="1">
    <source>
        <dbReference type="SAM" id="MobiDB-lite"/>
    </source>
</evidence>